<dbReference type="Proteomes" id="UP000677228">
    <property type="component" value="Unassembled WGS sequence"/>
</dbReference>
<dbReference type="Proteomes" id="UP000681722">
    <property type="component" value="Unassembled WGS sequence"/>
</dbReference>
<gene>
    <name evidence="4" type="ORF">GPM918_LOCUS31457</name>
    <name evidence="3" type="ORF">OVA965_LOCUS23519</name>
    <name evidence="6" type="ORF">SRO942_LOCUS32096</name>
    <name evidence="5" type="ORF">TMI583_LOCUS24233</name>
</gene>
<dbReference type="Pfam" id="PF03109">
    <property type="entry name" value="ABC1"/>
    <property type="match status" value="1"/>
</dbReference>
<evidence type="ECO:0000259" key="2">
    <source>
        <dbReference type="Pfam" id="PF03109"/>
    </source>
</evidence>
<accession>A0A815I8E5</accession>
<evidence type="ECO:0000256" key="1">
    <source>
        <dbReference type="ARBA" id="ARBA00009670"/>
    </source>
</evidence>
<keyword evidence="7" id="KW-1185">Reference proteome</keyword>
<dbReference type="AlphaFoldDB" id="A0A815I8E5"/>
<evidence type="ECO:0000313" key="3">
    <source>
        <dbReference type="EMBL" id="CAF1191284.1"/>
    </source>
</evidence>
<organism evidence="4 7">
    <name type="scientific">Didymodactylos carnosus</name>
    <dbReference type="NCBI Taxonomy" id="1234261"/>
    <lineage>
        <taxon>Eukaryota</taxon>
        <taxon>Metazoa</taxon>
        <taxon>Spiralia</taxon>
        <taxon>Gnathifera</taxon>
        <taxon>Rotifera</taxon>
        <taxon>Eurotatoria</taxon>
        <taxon>Bdelloidea</taxon>
        <taxon>Philodinida</taxon>
        <taxon>Philodinidae</taxon>
        <taxon>Didymodactylos</taxon>
    </lineage>
</organism>
<proteinExistence type="inferred from homology"/>
<feature type="domain" description="ABC1 atypical kinase-like" evidence="2">
    <location>
        <begin position="26"/>
        <end position="146"/>
    </location>
</feature>
<dbReference type="Proteomes" id="UP000663829">
    <property type="component" value="Unassembled WGS sequence"/>
</dbReference>
<sequence>MYITRSECEEQQSDAGLGELFFALKSKKLFGTKDALPVPQLVKQLKMETVAGNYALIFEKLSDTSLEDKCKTQPFDVPVLKRLAKSLLESTKALMRCRTAHLDNHIGNIFYNDEEQKATFIDFGESVTKNGQDYEVRMSQDIMNLVIDCYVQRDPTEANKIAKLENLKQTVRSDQQEANLIESLLSFLRMEQHFKETFDLEEVEKKINEM</sequence>
<evidence type="ECO:0000313" key="4">
    <source>
        <dbReference type="EMBL" id="CAF1362586.1"/>
    </source>
</evidence>
<comment type="caution">
    <text evidence="4">The sequence shown here is derived from an EMBL/GenBank/DDBJ whole genome shotgun (WGS) entry which is preliminary data.</text>
</comment>
<evidence type="ECO:0000313" key="7">
    <source>
        <dbReference type="Proteomes" id="UP000663829"/>
    </source>
</evidence>
<evidence type="ECO:0000313" key="5">
    <source>
        <dbReference type="EMBL" id="CAF4001592.1"/>
    </source>
</evidence>
<dbReference type="InterPro" id="IPR011009">
    <property type="entry name" value="Kinase-like_dom_sf"/>
</dbReference>
<reference evidence="4" key="1">
    <citation type="submission" date="2021-02" db="EMBL/GenBank/DDBJ databases">
        <authorList>
            <person name="Nowell W R."/>
        </authorList>
    </citation>
    <scope>NUCLEOTIDE SEQUENCE</scope>
</reference>
<dbReference type="Gene3D" id="1.10.510.10">
    <property type="entry name" value="Transferase(Phosphotransferase) domain 1"/>
    <property type="match status" value="1"/>
</dbReference>
<comment type="similarity">
    <text evidence="1">Belongs to the protein kinase superfamily. ADCK protein kinase family.</text>
</comment>
<dbReference type="EMBL" id="CAJOBC010070918">
    <property type="protein sequence ID" value="CAF4242321.1"/>
    <property type="molecule type" value="Genomic_DNA"/>
</dbReference>
<dbReference type="SUPFAM" id="SSF56112">
    <property type="entry name" value="Protein kinase-like (PK-like)"/>
    <property type="match status" value="1"/>
</dbReference>
<dbReference type="EMBL" id="CAJNOQ010015497">
    <property type="protein sequence ID" value="CAF1362586.1"/>
    <property type="molecule type" value="Genomic_DNA"/>
</dbReference>
<dbReference type="InterPro" id="IPR004147">
    <property type="entry name" value="ABC1_dom"/>
</dbReference>
<protein>
    <recommendedName>
        <fullName evidence="2">ABC1 atypical kinase-like domain-containing protein</fullName>
    </recommendedName>
</protein>
<name>A0A815I8E5_9BILA</name>
<dbReference type="EMBL" id="CAJOBA010035275">
    <property type="protein sequence ID" value="CAF4001592.1"/>
    <property type="molecule type" value="Genomic_DNA"/>
</dbReference>
<dbReference type="Proteomes" id="UP000682733">
    <property type="component" value="Unassembled WGS sequence"/>
</dbReference>
<evidence type="ECO:0000313" key="6">
    <source>
        <dbReference type="EMBL" id="CAF4242321.1"/>
    </source>
</evidence>
<dbReference type="EMBL" id="CAJNOK010013750">
    <property type="protein sequence ID" value="CAF1191284.1"/>
    <property type="molecule type" value="Genomic_DNA"/>
</dbReference>